<proteinExistence type="predicted"/>
<gene>
    <name evidence="1" type="ORF">D4764_14G0012800</name>
</gene>
<name>A0A5C6PAU5_9TELE</name>
<evidence type="ECO:0000313" key="2">
    <source>
        <dbReference type="Proteomes" id="UP000324091"/>
    </source>
</evidence>
<dbReference type="EMBL" id="RHFK02000006">
    <property type="protein sequence ID" value="TWW75277.1"/>
    <property type="molecule type" value="Genomic_DNA"/>
</dbReference>
<evidence type="ECO:0000313" key="1">
    <source>
        <dbReference type="EMBL" id="TWW75277.1"/>
    </source>
</evidence>
<dbReference type="Proteomes" id="UP000324091">
    <property type="component" value="Chromosome 14"/>
</dbReference>
<comment type="caution">
    <text evidence="1">The sequence shown here is derived from an EMBL/GenBank/DDBJ whole genome shotgun (WGS) entry which is preliminary data.</text>
</comment>
<dbReference type="AlphaFoldDB" id="A0A5C6PAU5"/>
<reference evidence="1 2" key="1">
    <citation type="submission" date="2019-04" db="EMBL/GenBank/DDBJ databases">
        <title>Chromosome genome assembly for Takifugu flavidus.</title>
        <authorList>
            <person name="Xiao S."/>
        </authorList>
    </citation>
    <scope>NUCLEOTIDE SEQUENCE [LARGE SCALE GENOMIC DNA]</scope>
    <source>
        <strain evidence="1">HTHZ2018</strain>
        <tissue evidence="1">Muscle</tissue>
    </source>
</reference>
<keyword evidence="2" id="KW-1185">Reference proteome</keyword>
<accession>A0A5C6PAU5</accession>
<sequence>MFWQSSMAACFLQQRGETRALAPSGAVWIGRVVEIMSIDRGGGACDSHLMSPPVISGAEGAVFSKSVETSHVRAEPFKELR</sequence>
<protein>
    <submittedName>
        <fullName evidence="1">Uncharacterized protein</fullName>
    </submittedName>
</protein>
<organism evidence="1 2">
    <name type="scientific">Takifugu flavidus</name>
    <name type="common">sansaifugu</name>
    <dbReference type="NCBI Taxonomy" id="433684"/>
    <lineage>
        <taxon>Eukaryota</taxon>
        <taxon>Metazoa</taxon>
        <taxon>Chordata</taxon>
        <taxon>Craniata</taxon>
        <taxon>Vertebrata</taxon>
        <taxon>Euteleostomi</taxon>
        <taxon>Actinopterygii</taxon>
        <taxon>Neopterygii</taxon>
        <taxon>Teleostei</taxon>
        <taxon>Neoteleostei</taxon>
        <taxon>Acanthomorphata</taxon>
        <taxon>Eupercaria</taxon>
        <taxon>Tetraodontiformes</taxon>
        <taxon>Tetradontoidea</taxon>
        <taxon>Tetraodontidae</taxon>
        <taxon>Takifugu</taxon>
    </lineage>
</organism>